<gene>
    <name evidence="1" type="ORF">BM613_13225</name>
</gene>
<protein>
    <recommendedName>
        <fullName evidence="3">Nucleoside 2-deoxyribosyltransferase</fullName>
    </recommendedName>
</protein>
<dbReference type="OrthoDB" id="2376767at2"/>
<evidence type="ECO:0008006" key="3">
    <source>
        <dbReference type="Google" id="ProtNLM"/>
    </source>
</evidence>
<dbReference type="Proteomes" id="UP000245380">
    <property type="component" value="Unassembled WGS sequence"/>
</dbReference>
<name>A0A2U3D446_SULT2</name>
<dbReference type="InterPro" id="IPR025518">
    <property type="entry name" value="DUF4406"/>
</dbReference>
<dbReference type="EMBL" id="MPDK01000038">
    <property type="protein sequence ID" value="PWI56062.1"/>
    <property type="molecule type" value="Genomic_DNA"/>
</dbReference>
<dbReference type="SUPFAM" id="SSF52309">
    <property type="entry name" value="N-(deoxy)ribosyltransferase-like"/>
    <property type="match status" value="1"/>
</dbReference>
<evidence type="ECO:0000313" key="1">
    <source>
        <dbReference type="EMBL" id="PWI56062.1"/>
    </source>
</evidence>
<reference evidence="1 2" key="1">
    <citation type="submission" date="2016-11" db="EMBL/GenBank/DDBJ databases">
        <title>Comparative genomics of Acidibacillus ferroxidans species.</title>
        <authorList>
            <person name="Oliveira G."/>
            <person name="Nunes G."/>
            <person name="Oliveira R."/>
            <person name="Araujo F."/>
            <person name="Salim A."/>
            <person name="Scholte L."/>
            <person name="Morais D."/>
            <person name="Nancucheo I."/>
            <person name="Johnson D.B."/>
            <person name="Grail B."/>
            <person name="Bittencourt J."/>
            <person name="Valadares R."/>
        </authorList>
    </citation>
    <scope>NUCLEOTIDE SEQUENCE [LARGE SCALE GENOMIC DNA]</scope>
    <source>
        <strain evidence="1 2">Y002</strain>
    </source>
</reference>
<dbReference type="Gene3D" id="3.40.50.10400">
    <property type="entry name" value="Hypothetical protein PA1492"/>
    <property type="match status" value="1"/>
</dbReference>
<accession>A0A2U3D446</accession>
<evidence type="ECO:0000313" key="2">
    <source>
        <dbReference type="Proteomes" id="UP000245380"/>
    </source>
</evidence>
<dbReference type="RefSeq" id="WP_109431675.1">
    <property type="nucleotide sequence ID" value="NZ_MPDK01000038.1"/>
</dbReference>
<comment type="caution">
    <text evidence="1">The sequence shown here is derived from an EMBL/GenBank/DDBJ whole genome shotgun (WGS) entry which is preliminary data.</text>
</comment>
<keyword evidence="2" id="KW-1185">Reference proteome</keyword>
<dbReference type="AlphaFoldDB" id="A0A2U3D446"/>
<organism evidence="1 2">
    <name type="scientific">Sulfoacidibacillus thermotolerans</name>
    <name type="common">Acidibacillus sulfuroxidans</name>
    <dbReference type="NCBI Taxonomy" id="1765684"/>
    <lineage>
        <taxon>Bacteria</taxon>
        <taxon>Bacillati</taxon>
        <taxon>Bacillota</taxon>
        <taxon>Bacilli</taxon>
        <taxon>Bacillales</taxon>
        <taxon>Alicyclobacillaceae</taxon>
        <taxon>Sulfoacidibacillus</taxon>
    </lineage>
</organism>
<dbReference type="Pfam" id="PF14359">
    <property type="entry name" value="DUF4406"/>
    <property type="match status" value="1"/>
</dbReference>
<sequence>MSPRFAQTVFYLSGPMSGLPDYNYPAFFEAESALFSQGYLVANPARTNLPEGSPWEAYMRDDLRKMLGADAVVVLPGWETSRGARLEVQVAEALGMPIFAYPTLHRIHPGLSESSA</sequence>
<proteinExistence type="predicted"/>